<evidence type="ECO:0000313" key="3">
    <source>
        <dbReference type="Proteomes" id="UP001315278"/>
    </source>
</evidence>
<reference evidence="3" key="1">
    <citation type="journal article" date="2021" name="ISME J.">
        <title>Evolutionary origin and ecological implication of a unique nif island in free-living Bradyrhizobium lineages.</title>
        <authorList>
            <person name="Tao J."/>
        </authorList>
    </citation>
    <scope>NUCLEOTIDE SEQUENCE [LARGE SCALE GENOMIC DNA]</scope>
    <source>
        <strain evidence="3">SZCCT0434</strain>
    </source>
</reference>
<evidence type="ECO:0000256" key="1">
    <source>
        <dbReference type="SAM" id="MobiDB-lite"/>
    </source>
</evidence>
<name>A0ABS5FE36_9BRAD</name>
<proteinExistence type="predicted"/>
<feature type="region of interest" description="Disordered" evidence="1">
    <location>
        <begin position="129"/>
        <end position="148"/>
    </location>
</feature>
<comment type="caution">
    <text evidence="2">The sequence shown here is derived from an EMBL/GenBank/DDBJ whole genome shotgun (WGS) entry which is preliminary data.</text>
</comment>
<dbReference type="Proteomes" id="UP001315278">
    <property type="component" value="Unassembled WGS sequence"/>
</dbReference>
<organism evidence="2 3">
    <name type="scientific">Bradyrhizobium jicamae</name>
    <dbReference type="NCBI Taxonomy" id="280332"/>
    <lineage>
        <taxon>Bacteria</taxon>
        <taxon>Pseudomonadati</taxon>
        <taxon>Pseudomonadota</taxon>
        <taxon>Alphaproteobacteria</taxon>
        <taxon>Hyphomicrobiales</taxon>
        <taxon>Nitrobacteraceae</taxon>
        <taxon>Bradyrhizobium</taxon>
    </lineage>
</organism>
<feature type="region of interest" description="Disordered" evidence="1">
    <location>
        <begin position="1"/>
        <end position="20"/>
    </location>
</feature>
<dbReference type="EMBL" id="JAFCJH010000005">
    <property type="protein sequence ID" value="MBR0795056.1"/>
    <property type="molecule type" value="Genomic_DNA"/>
</dbReference>
<dbReference type="RefSeq" id="WP_212397584.1">
    <property type="nucleotide sequence ID" value="NZ_JAFCJH010000005.1"/>
</dbReference>
<accession>A0ABS5FE36</accession>
<gene>
    <name evidence="2" type="ORF">JQ615_06635</name>
</gene>
<sequence length="167" mass="18582">MSDEPDKERSEADAELEREIRRGRKFTAKEAIARMIGPGAMKGGSAVSRVQQAETEIGTWLRSNLTDSTGALQALLHRQLKGSELLLNNLDQPLLALAAYCRQVLASDHHLEELVREADVEWGRRMDERPHFNKAGSPPHPDDPYTNDSVRMALGKILTQISQATGR</sequence>
<keyword evidence="3" id="KW-1185">Reference proteome</keyword>
<evidence type="ECO:0000313" key="2">
    <source>
        <dbReference type="EMBL" id="MBR0795056.1"/>
    </source>
</evidence>
<protein>
    <submittedName>
        <fullName evidence="2">Uncharacterized protein</fullName>
    </submittedName>
</protein>